<evidence type="ECO:0000313" key="2">
    <source>
        <dbReference type="Proteomes" id="UP000095358"/>
    </source>
</evidence>
<reference evidence="2" key="1">
    <citation type="journal article" date="2016" name="Genome Announc.">
        <title>Genome sequences of three species of Hanseniaspora isolated from spontaneous wine fermentations.</title>
        <authorList>
            <person name="Sternes P.R."/>
            <person name="Lee D."/>
            <person name="Kutyna D.R."/>
            <person name="Borneman A.R."/>
        </authorList>
    </citation>
    <scope>NUCLEOTIDE SEQUENCE [LARGE SCALE GENOMIC DNA]</scope>
    <source>
        <strain evidence="2">AWRI3580</strain>
    </source>
</reference>
<keyword evidence="2" id="KW-1185">Reference proteome</keyword>
<organism evidence="1 2">
    <name type="scientific">Hanseniaspora uvarum</name>
    <name type="common">Yeast</name>
    <name type="synonym">Kloeckera apiculata</name>
    <dbReference type="NCBI Taxonomy" id="29833"/>
    <lineage>
        <taxon>Eukaryota</taxon>
        <taxon>Fungi</taxon>
        <taxon>Dikarya</taxon>
        <taxon>Ascomycota</taxon>
        <taxon>Saccharomycotina</taxon>
        <taxon>Saccharomycetes</taxon>
        <taxon>Saccharomycodales</taxon>
        <taxon>Saccharomycodaceae</taxon>
        <taxon>Hanseniaspora</taxon>
    </lineage>
</organism>
<proteinExistence type="predicted"/>
<comment type="caution">
    <text evidence="1">The sequence shown here is derived from an EMBL/GenBank/DDBJ whole genome shotgun (WGS) entry which is preliminary data.</text>
</comment>
<dbReference type="EMBL" id="LPNN01000003">
    <property type="protein sequence ID" value="OEJ90312.1"/>
    <property type="molecule type" value="Genomic_DNA"/>
</dbReference>
<name>A0A1E5RTS1_HANUV</name>
<dbReference type="OrthoDB" id="74807at2759"/>
<evidence type="ECO:0000313" key="1">
    <source>
        <dbReference type="EMBL" id="OEJ90312.1"/>
    </source>
</evidence>
<dbReference type="AlphaFoldDB" id="A0A1E5RTS1"/>
<protein>
    <submittedName>
        <fullName evidence="1">Uncharacterized protein</fullName>
    </submittedName>
</protein>
<dbReference type="Proteomes" id="UP000095358">
    <property type="component" value="Unassembled WGS sequence"/>
</dbReference>
<dbReference type="VEuPathDB" id="FungiDB:AWRI3580_g1363"/>
<sequence length="198" mass="23473">MYDIQEIDRKNFNKDIYYSSTLDERGTKRLKKTVDNYYTADKKTNSLNDVDVVKYYKRFLNMSDENSNASRYINNYLISAMKVNKDTMQTITSSEEKRNEDDKKTTETKFVLPNNLKLTYNSTKPIENSMPKKSIWKKLNKSDNFMKTRAINLKKVLTSKRNIIPYIESLDEEDYYIVYDKASDKLRHTKSKSLIKKT</sequence>
<gene>
    <name evidence="1" type="ORF">AWRI3580_g1363</name>
</gene>
<accession>A0A1E5RTS1</accession>